<organism evidence="3 4">
    <name type="scientific">Prorocentrum cordatum</name>
    <dbReference type="NCBI Taxonomy" id="2364126"/>
    <lineage>
        <taxon>Eukaryota</taxon>
        <taxon>Sar</taxon>
        <taxon>Alveolata</taxon>
        <taxon>Dinophyceae</taxon>
        <taxon>Prorocentrales</taxon>
        <taxon>Prorocentraceae</taxon>
        <taxon>Prorocentrum</taxon>
    </lineage>
</organism>
<keyword evidence="2" id="KW-0472">Membrane</keyword>
<keyword evidence="4" id="KW-1185">Reference proteome</keyword>
<keyword evidence="2" id="KW-1133">Transmembrane helix</keyword>
<comment type="caution">
    <text evidence="3">The sequence shown here is derived from an EMBL/GenBank/DDBJ whole genome shotgun (WGS) entry which is preliminary data.</text>
</comment>
<keyword evidence="2" id="KW-0812">Transmembrane</keyword>
<evidence type="ECO:0000256" key="1">
    <source>
        <dbReference type="SAM" id="MobiDB-lite"/>
    </source>
</evidence>
<dbReference type="Pfam" id="PF01344">
    <property type="entry name" value="Kelch_1"/>
    <property type="match status" value="1"/>
</dbReference>
<name>A0ABN9TBY3_9DINO</name>
<accession>A0ABN9TBY3</accession>
<proteinExistence type="predicted"/>
<reference evidence="3" key="1">
    <citation type="submission" date="2023-10" db="EMBL/GenBank/DDBJ databases">
        <authorList>
            <person name="Chen Y."/>
            <person name="Shah S."/>
            <person name="Dougan E. K."/>
            <person name="Thang M."/>
            <person name="Chan C."/>
        </authorList>
    </citation>
    <scope>NUCLEOTIDE SEQUENCE [LARGE SCALE GENOMIC DNA]</scope>
</reference>
<feature type="compositionally biased region" description="Low complexity" evidence="1">
    <location>
        <begin position="90"/>
        <end position="100"/>
    </location>
</feature>
<dbReference type="Proteomes" id="UP001189429">
    <property type="component" value="Unassembled WGS sequence"/>
</dbReference>
<gene>
    <name evidence="3" type="ORF">PCOR1329_LOCUS37187</name>
</gene>
<feature type="transmembrane region" description="Helical" evidence="2">
    <location>
        <begin position="135"/>
        <end position="157"/>
    </location>
</feature>
<dbReference type="InterPro" id="IPR015915">
    <property type="entry name" value="Kelch-typ_b-propeller"/>
</dbReference>
<feature type="non-terminal residue" evidence="3">
    <location>
        <position position="272"/>
    </location>
</feature>
<dbReference type="SMART" id="SM00612">
    <property type="entry name" value="Kelch"/>
    <property type="match status" value="1"/>
</dbReference>
<dbReference type="Gene3D" id="2.120.10.80">
    <property type="entry name" value="Kelch-type beta propeller"/>
    <property type="match status" value="1"/>
</dbReference>
<evidence type="ECO:0000313" key="3">
    <source>
        <dbReference type="EMBL" id="CAK0842216.1"/>
    </source>
</evidence>
<feature type="region of interest" description="Disordered" evidence="1">
    <location>
        <begin position="69"/>
        <end position="104"/>
    </location>
</feature>
<sequence length="272" mass="28881">MARQLAEGWGQHRWDRFSFEYLQSLVQQFTPGPRPSTDHCRTLRGEGACLEANGCQGFLHGPASALRGSPLQGLHDTGASAGRAQREEYAANSPQASAAAEPRRATGMVKRRANWSEPGAAGAGDSAASAAIHSLAMVIVAVTVVAMAMATAMTMAIGRDALACLILGEEKSSPPRPHPLPRALYGDAIASFLHFDEPVPNQLYVIGGRNREEGPLDTVEMFDTWYGCWVQCPSMSARRAGCAAAVLPDERILCVGGYDANGIVKGLLASCE</sequence>
<evidence type="ECO:0000313" key="4">
    <source>
        <dbReference type="Proteomes" id="UP001189429"/>
    </source>
</evidence>
<evidence type="ECO:0000256" key="2">
    <source>
        <dbReference type="SAM" id="Phobius"/>
    </source>
</evidence>
<dbReference type="SUPFAM" id="SSF117281">
    <property type="entry name" value="Kelch motif"/>
    <property type="match status" value="1"/>
</dbReference>
<protein>
    <submittedName>
        <fullName evidence="3">Uncharacterized protein</fullName>
    </submittedName>
</protein>
<dbReference type="InterPro" id="IPR006652">
    <property type="entry name" value="Kelch_1"/>
</dbReference>
<dbReference type="EMBL" id="CAUYUJ010014512">
    <property type="protein sequence ID" value="CAK0842216.1"/>
    <property type="molecule type" value="Genomic_DNA"/>
</dbReference>